<evidence type="ECO:0000256" key="2">
    <source>
        <dbReference type="ARBA" id="ARBA00023125"/>
    </source>
</evidence>
<dbReference type="RefSeq" id="WP_218145424.1">
    <property type="nucleotide sequence ID" value="NZ_FNZR01000006.1"/>
</dbReference>
<dbReference type="InterPro" id="IPR011051">
    <property type="entry name" value="RmlC_Cupin_sf"/>
</dbReference>
<dbReference type="Gene3D" id="1.10.10.60">
    <property type="entry name" value="Homeodomain-like"/>
    <property type="match status" value="2"/>
</dbReference>
<dbReference type="Pfam" id="PF12833">
    <property type="entry name" value="HTH_18"/>
    <property type="match status" value="1"/>
</dbReference>
<dbReference type="PRINTS" id="PR00032">
    <property type="entry name" value="HTHARAC"/>
</dbReference>
<proteinExistence type="predicted"/>
<evidence type="ECO:0000256" key="1">
    <source>
        <dbReference type="ARBA" id="ARBA00023015"/>
    </source>
</evidence>
<dbReference type="AlphaFoldDB" id="A0A1H7QMX8"/>
<name>A0A1H7QMX8_9SPHI</name>
<organism evidence="5 6">
    <name type="scientific">Parapedobacter koreensis</name>
    <dbReference type="NCBI Taxonomy" id="332977"/>
    <lineage>
        <taxon>Bacteria</taxon>
        <taxon>Pseudomonadati</taxon>
        <taxon>Bacteroidota</taxon>
        <taxon>Sphingobacteriia</taxon>
        <taxon>Sphingobacteriales</taxon>
        <taxon>Sphingobacteriaceae</taxon>
        <taxon>Parapedobacter</taxon>
    </lineage>
</organism>
<dbReference type="GO" id="GO:0003700">
    <property type="term" value="F:DNA-binding transcription factor activity"/>
    <property type="evidence" value="ECO:0007669"/>
    <property type="project" value="InterPro"/>
</dbReference>
<dbReference type="PANTHER" id="PTHR43280:SF17">
    <property type="entry name" value="ARAC-TYPE DNA-BINDING DOMAIN-CONTAINING PROTEIN"/>
    <property type="match status" value="1"/>
</dbReference>
<keyword evidence="3" id="KW-0804">Transcription</keyword>
<dbReference type="InterPro" id="IPR018060">
    <property type="entry name" value="HTH_AraC"/>
</dbReference>
<dbReference type="STRING" id="332977.SAMN05421740_1062"/>
<feature type="domain" description="HTH araC/xylS-type" evidence="4">
    <location>
        <begin position="245"/>
        <end position="344"/>
    </location>
</feature>
<dbReference type="InterPro" id="IPR020449">
    <property type="entry name" value="Tscrpt_reg_AraC-type_HTH"/>
</dbReference>
<evidence type="ECO:0000313" key="5">
    <source>
        <dbReference type="EMBL" id="SEL48984.1"/>
    </source>
</evidence>
<dbReference type="SUPFAM" id="SSF46689">
    <property type="entry name" value="Homeodomain-like"/>
    <property type="match status" value="2"/>
</dbReference>
<dbReference type="GO" id="GO:0043565">
    <property type="term" value="F:sequence-specific DNA binding"/>
    <property type="evidence" value="ECO:0007669"/>
    <property type="project" value="InterPro"/>
</dbReference>
<protein>
    <submittedName>
        <fullName evidence="5">AraC family transcriptional regulator, L-rhamnose operon regulatory protein RhaS</fullName>
    </submittedName>
</protein>
<dbReference type="EMBL" id="FNZR01000006">
    <property type="protein sequence ID" value="SEL48984.1"/>
    <property type="molecule type" value="Genomic_DNA"/>
</dbReference>
<dbReference type="SUPFAM" id="SSF51182">
    <property type="entry name" value="RmlC-like cupins"/>
    <property type="match status" value="1"/>
</dbReference>
<dbReference type="PANTHER" id="PTHR43280">
    <property type="entry name" value="ARAC-FAMILY TRANSCRIPTIONAL REGULATOR"/>
    <property type="match status" value="1"/>
</dbReference>
<keyword evidence="1" id="KW-0805">Transcription regulation</keyword>
<evidence type="ECO:0000256" key="3">
    <source>
        <dbReference type="ARBA" id="ARBA00023163"/>
    </source>
</evidence>
<dbReference type="SMART" id="SM00342">
    <property type="entry name" value="HTH_ARAC"/>
    <property type="match status" value="1"/>
</dbReference>
<dbReference type="PROSITE" id="PS00041">
    <property type="entry name" value="HTH_ARAC_FAMILY_1"/>
    <property type="match status" value="1"/>
</dbReference>
<dbReference type="PROSITE" id="PS01124">
    <property type="entry name" value="HTH_ARAC_FAMILY_2"/>
    <property type="match status" value="1"/>
</dbReference>
<evidence type="ECO:0000259" key="4">
    <source>
        <dbReference type="PROSITE" id="PS01124"/>
    </source>
</evidence>
<keyword evidence="6" id="KW-1185">Reference proteome</keyword>
<accession>A0A1H7QMX8</accession>
<dbReference type="InterPro" id="IPR009057">
    <property type="entry name" value="Homeodomain-like_sf"/>
</dbReference>
<evidence type="ECO:0000313" key="6">
    <source>
        <dbReference type="Proteomes" id="UP000198916"/>
    </source>
</evidence>
<dbReference type="InterPro" id="IPR018062">
    <property type="entry name" value="HTH_AraC-typ_CS"/>
</dbReference>
<sequence>MKAVNMDYLPNHQSKPYTYFDRGKIYYSDTCLPLNEAWKDEKIRLEAWARPPYPGSVALPDDVLAGLSTIGFWDATLGQDWGLDWHRNEGIEITFLETGGLSFAVDNKIHQLIADELTITRPWQVHKLGSPNIGVGRLYWIILDVNVRHPHQEWIWPHWLMLTKPDMEELTRMLRQNEQPVWKANLEIRKCFQRIGQLVMSGDVASNESWMIISINELLLHLLKFFREGEVTFDENLTKQTRTVSLFIDHLENTFAEPWTLEMMAEQCSLGVTRFVHYFKQIKNQPPMHYLTALRLNAASYHLKNHMEMPIHQIGYECGFTSGQYFSTVFKQKFGCSPQAYRNQFKEQ</sequence>
<keyword evidence="2" id="KW-0238">DNA-binding</keyword>
<dbReference type="Proteomes" id="UP000198916">
    <property type="component" value="Unassembled WGS sequence"/>
</dbReference>
<gene>
    <name evidence="5" type="ORF">SAMN05421740_1062</name>
</gene>
<reference evidence="6" key="1">
    <citation type="submission" date="2016-10" db="EMBL/GenBank/DDBJ databases">
        <authorList>
            <person name="Varghese N."/>
            <person name="Submissions S."/>
        </authorList>
    </citation>
    <scope>NUCLEOTIDE SEQUENCE [LARGE SCALE GENOMIC DNA]</scope>
    <source>
        <strain evidence="6">Jip14</strain>
    </source>
</reference>